<keyword evidence="7" id="KW-0614">Plasmid</keyword>
<organism evidence="7 11">
    <name type="scientific">Haloferax mediterranei (strain ATCC 33500 / DSM 1411 / JCM 8866 / NBRC 14739 / NCIMB 2177 / R-4)</name>
    <name type="common">Halobacterium mediterranei</name>
    <dbReference type="NCBI Taxonomy" id="523841"/>
    <lineage>
        <taxon>Archaea</taxon>
        <taxon>Methanobacteriati</taxon>
        <taxon>Methanobacteriota</taxon>
        <taxon>Stenosarchaea group</taxon>
        <taxon>Halobacteria</taxon>
        <taxon>Halobacteriales</taxon>
        <taxon>Haloferacaceae</taxon>
        <taxon>Haloferax</taxon>
    </lineage>
</organism>
<reference evidence="7" key="1">
    <citation type="journal article" date="2012" name="Appl. Environ. Microbiol.">
        <title>Identification of the haloarchaeal phasin (PhaP) that functions in polyhydroxyalkanoate accumulation and granule formation in Haloferax mediterranei.</title>
        <authorList>
            <person name="Cai S."/>
            <person name="Cai L."/>
            <person name="Liu H."/>
            <person name="Liu X."/>
            <person name="Han J."/>
            <person name="Zhou J."/>
            <person name="Xiang H."/>
        </authorList>
    </citation>
    <scope>NUCLEOTIDE SEQUENCE</scope>
    <source>
        <strain evidence="7">CGMCC 1.2087</strain>
    </source>
</reference>
<dbReference type="AlphaFoldDB" id="I3R9N5"/>
<dbReference type="PATRIC" id="fig|523841.21.peg.131"/>
<dbReference type="EMBL" id="AOLO01000001">
    <property type="protein sequence ID" value="EMA05265.1"/>
    <property type="molecule type" value="Genomic_DNA"/>
</dbReference>
<name>I3R9N5_HALMT</name>
<feature type="transmembrane region" description="Helical" evidence="5">
    <location>
        <begin position="383"/>
        <end position="403"/>
    </location>
</feature>
<keyword evidence="3 5" id="KW-1133">Transmembrane helix</keyword>
<dbReference type="InterPro" id="IPR011701">
    <property type="entry name" value="MFS"/>
</dbReference>
<accession>I3R9N5</accession>
<evidence type="ECO:0000313" key="11">
    <source>
        <dbReference type="Proteomes" id="UP000006469"/>
    </source>
</evidence>
<dbReference type="CDD" id="cd17325">
    <property type="entry name" value="MFS_MdtG_SLC18_like"/>
    <property type="match status" value="1"/>
</dbReference>
<comment type="subcellular location">
    <subcellularLocation>
        <location evidence="1">Membrane</location>
        <topology evidence="1">Multi-pass membrane protein</topology>
    </subcellularLocation>
</comment>
<geneLocation type="plasmid" evidence="8 13">
    <name>HMPLAS2</name>
</geneLocation>
<protein>
    <submittedName>
        <fullName evidence="8">MFS transporter</fullName>
    </submittedName>
    <submittedName>
        <fullName evidence="7">Major facilitator superfamily transporter quinolone resistance protein</fullName>
    </submittedName>
</protein>
<dbReference type="HOGENOM" id="CLU_001265_10_14_2"/>
<evidence type="ECO:0000256" key="5">
    <source>
        <dbReference type="SAM" id="Phobius"/>
    </source>
</evidence>
<evidence type="ECO:0000313" key="12">
    <source>
        <dbReference type="Proteomes" id="UP000011603"/>
    </source>
</evidence>
<evidence type="ECO:0000259" key="6">
    <source>
        <dbReference type="PROSITE" id="PS50850"/>
    </source>
</evidence>
<feature type="transmembrane region" description="Helical" evidence="5">
    <location>
        <begin position="231"/>
        <end position="251"/>
    </location>
</feature>
<dbReference type="OrthoDB" id="117970at2157"/>
<evidence type="ECO:0000313" key="10">
    <source>
        <dbReference type="EMBL" id="QCQ77124.1"/>
    </source>
</evidence>
<feature type="transmembrane region" description="Helical" evidence="5">
    <location>
        <begin position="296"/>
        <end position="315"/>
    </location>
</feature>
<dbReference type="GO" id="GO:0022857">
    <property type="term" value="F:transmembrane transporter activity"/>
    <property type="evidence" value="ECO:0007669"/>
    <property type="project" value="InterPro"/>
</dbReference>
<dbReference type="Proteomes" id="UP000027075">
    <property type="component" value="Plasmid HMPLAS2"/>
</dbReference>
<feature type="transmembrane region" description="Helical" evidence="5">
    <location>
        <begin position="141"/>
        <end position="162"/>
    </location>
</feature>
<dbReference type="Proteomes" id="UP000299011">
    <property type="component" value="Plasmid pHME322"/>
</dbReference>
<evidence type="ECO:0000256" key="2">
    <source>
        <dbReference type="ARBA" id="ARBA00022692"/>
    </source>
</evidence>
<evidence type="ECO:0000256" key="3">
    <source>
        <dbReference type="ARBA" id="ARBA00022989"/>
    </source>
</evidence>
<reference evidence="8 13" key="4">
    <citation type="submission" date="2014-04" db="EMBL/GenBank/DDBJ databases">
        <title>Transcriptional profiles of Haloferax mediterranei on the basis of nitrogen availability.</title>
        <authorList>
            <person name="Bautista V."/>
        </authorList>
    </citation>
    <scope>NUCLEOTIDE SEQUENCE [LARGE SCALE GENOMIC DNA]</scope>
    <source>
        <strain evidence="8">ATCC 33500</strain>
        <strain evidence="13">ATCC 33500 / DSM 1411 / JCM 8866 / NBRC 14739 / NCIMB 2177 / R-4</strain>
        <plasmid evidence="8">HMPLAS2</plasmid>
        <plasmid evidence="13">Plasmid HMPLAS2</plasmid>
    </source>
</reference>
<dbReference type="Pfam" id="PF07690">
    <property type="entry name" value="MFS_1"/>
    <property type="match status" value="2"/>
</dbReference>
<proteinExistence type="predicted"/>
<dbReference type="GeneID" id="40158246"/>
<feature type="domain" description="Major facilitator superfamily (MFS) profile" evidence="6">
    <location>
        <begin position="7"/>
        <end position="407"/>
    </location>
</feature>
<geneLocation type="plasmid" evidence="10 14">
    <name>pHME322</name>
</geneLocation>
<keyword evidence="12" id="KW-1185">Reference proteome</keyword>
<dbReference type="PANTHER" id="PTHR23518:SF2">
    <property type="entry name" value="MAJOR FACILITATOR SUPERFAMILY TRANSPORTER"/>
    <property type="match status" value="1"/>
</dbReference>
<dbReference type="Proteomes" id="UP000011603">
    <property type="component" value="Unassembled WGS sequence"/>
</dbReference>
<evidence type="ECO:0000256" key="4">
    <source>
        <dbReference type="ARBA" id="ARBA00023136"/>
    </source>
</evidence>
<evidence type="ECO:0000313" key="13">
    <source>
        <dbReference type="Proteomes" id="UP000027075"/>
    </source>
</evidence>
<dbReference type="EMBL" id="CP007553">
    <property type="protein sequence ID" value="AHZ24186.1"/>
    <property type="molecule type" value="Genomic_DNA"/>
</dbReference>
<dbReference type="PROSITE" id="PS00216">
    <property type="entry name" value="SUGAR_TRANSPORT_1"/>
    <property type="match status" value="1"/>
</dbReference>
<evidence type="ECO:0000313" key="14">
    <source>
        <dbReference type="Proteomes" id="UP000299011"/>
    </source>
</evidence>
<evidence type="ECO:0000313" key="8">
    <source>
        <dbReference type="EMBL" id="AHZ24186.1"/>
    </source>
</evidence>
<dbReference type="EMBL" id="CP039141">
    <property type="protein sequence ID" value="QCQ77124.1"/>
    <property type="molecule type" value="Genomic_DNA"/>
</dbReference>
<geneLocation type="plasmid" evidence="7 11">
    <name>pHM300</name>
</geneLocation>
<reference evidence="10 14" key="6">
    <citation type="submission" date="2019-04" db="EMBL/GenBank/DDBJ databases">
        <title>Methylomes of two halophilic Archaea, Haloarcula marismortui and Haloferax mediterranei.</title>
        <authorList>
            <person name="DasSarma S."/>
            <person name="DasSarma P."/>
            <person name="DasSarma S."/>
            <person name="Fomenkov A."/>
            <person name="Vincze T."/>
            <person name="Anton B.P."/>
            <person name="Roberts R.J."/>
        </authorList>
    </citation>
    <scope>NUCLEOTIDE SEQUENCE [LARGE SCALE GENOMIC DNA]</scope>
    <source>
        <strain evidence="10">ATCC 33500</strain>
        <strain evidence="14">ATCC 33500 / DSM 1411 / JCM 8866 / NBRC 14739 / NCIMB 2177 / R-4</strain>
        <plasmid evidence="10 14">pHME322</plasmid>
    </source>
</reference>
<sequence>MFGIDRRLFALALARMVDAFCNSFLIVVLPLYIAKGGVTGSAFGLTESLVTGLILSVFGFLNSTIQPITGRLSDTTGKRKPFILVGLAVLAVANFAYSWAESYPSLLAIRALQGIGVAFTVTATVALVNELATAETRGGDMGVFNVFRLIGYGLGPLIAGAVVSNESYAVPLVGVTLSGFDAAFFIPALGAIVSAFIVSVFVSDPETISPSSDSGFALSVFADDDSLLDPLFTLGLASLFVATGMALFSTIQPVINDHLSQNAALFGVEFAAFTVAELITQIPVGRASDRYGRRPFIIGGFLLFAPVTFLQGFVTAPWQMIAARFAQGAAAAMVFAPALALAGDLAAKGESGTKLSILTMSFGLGTAIGPLASGFLIRYGYAVPFAFGGIVSALGAVLVYTQVEETRTGAPRELDHLLTRFEELFSTTLGGSSDE</sequence>
<keyword evidence="4 5" id="KW-0472">Membrane</keyword>
<dbReference type="GO" id="GO:0016020">
    <property type="term" value="C:membrane"/>
    <property type="evidence" value="ECO:0007669"/>
    <property type="project" value="UniProtKB-SubCell"/>
</dbReference>
<feature type="transmembrane region" description="Helical" evidence="5">
    <location>
        <begin position="355"/>
        <end position="377"/>
    </location>
</feature>
<evidence type="ECO:0000313" key="9">
    <source>
        <dbReference type="EMBL" id="EMA05265.1"/>
    </source>
</evidence>
<gene>
    <name evidence="7" type="primary">tp12</name>
    <name evidence="7" type="ordered locus">HFX_5110</name>
    <name evidence="8" type="ORF">BM92_18460</name>
    <name evidence="9" type="ORF">C439_00660</name>
    <name evidence="10" type="ORF">E6P09_17475</name>
</gene>
<reference evidence="7 11" key="2">
    <citation type="journal article" date="2012" name="J. Bacteriol.">
        <title>Complete genome sequence of the metabolically versatile halophilic archaeon Haloferax mediterranei, a poly(3-hydroxybutyrate-co-3-hydroxyvalerate) producer.</title>
        <authorList>
            <person name="Han J."/>
            <person name="Zhang F."/>
            <person name="Hou J."/>
            <person name="Liu X."/>
            <person name="Li M."/>
            <person name="Liu H."/>
            <person name="Cai L."/>
            <person name="Zhang B."/>
            <person name="Chen Y."/>
            <person name="Zhou J."/>
            <person name="Hu S."/>
            <person name="Xiang H."/>
        </authorList>
    </citation>
    <scope>NUCLEOTIDE SEQUENCE [LARGE SCALE GENOMIC DNA]</scope>
    <source>
        <strain evidence="11">ATCC 33500 / DSM 1411 / JCM 8866 / NBRC 14739 / NCIMB 2177 / R-4</strain>
        <strain evidence="7">CGMCC 1.2087</strain>
        <plasmid evidence="11">pHM300</plasmid>
    </source>
</reference>
<reference evidence="9 12" key="3">
    <citation type="journal article" date="2014" name="PLoS Genet.">
        <title>Phylogenetically driven sequencing of extremely halophilic archaea reveals strategies for static and dynamic osmo-response.</title>
        <authorList>
            <person name="Becker E.A."/>
            <person name="Seitzer P.M."/>
            <person name="Tritt A."/>
            <person name="Larsen D."/>
            <person name="Krusor M."/>
            <person name="Yao A.I."/>
            <person name="Wu D."/>
            <person name="Madern D."/>
            <person name="Eisen J.A."/>
            <person name="Darling A.E."/>
            <person name="Facciotti M.T."/>
        </authorList>
    </citation>
    <scope>NUCLEOTIDE SEQUENCE [LARGE SCALE GENOMIC DNA]</scope>
    <source>
        <strain evidence="9">ATCC 33500</strain>
        <strain evidence="12">ATCC 33500 / DSM 1411 / JCM 8866 / NBRC 14739 / NCIMB 2177 / R-4</strain>
    </source>
</reference>
<dbReference type="PANTHER" id="PTHR23518">
    <property type="entry name" value="C-METHYLTRANSFERASE"/>
    <property type="match status" value="1"/>
</dbReference>
<feature type="transmembrane region" description="Helical" evidence="5">
    <location>
        <begin position="263"/>
        <end position="284"/>
    </location>
</feature>
<evidence type="ECO:0000313" key="7">
    <source>
        <dbReference type="EMBL" id="AFK20945.1"/>
    </source>
</evidence>
<feature type="transmembrane region" description="Helical" evidence="5">
    <location>
        <begin position="182"/>
        <end position="202"/>
    </location>
</feature>
<dbReference type="InterPro" id="IPR020846">
    <property type="entry name" value="MFS_dom"/>
</dbReference>
<dbReference type="InterPro" id="IPR036259">
    <property type="entry name" value="MFS_trans_sf"/>
</dbReference>
<dbReference type="Proteomes" id="UP000006469">
    <property type="component" value="Plasmid pHM300"/>
</dbReference>
<keyword evidence="2 5" id="KW-0812">Transmembrane</keyword>
<dbReference type="InterPro" id="IPR005829">
    <property type="entry name" value="Sugar_transporter_CS"/>
</dbReference>
<feature type="transmembrane region" description="Helical" evidence="5">
    <location>
        <begin position="40"/>
        <end position="61"/>
    </location>
</feature>
<feature type="transmembrane region" description="Helical" evidence="5">
    <location>
        <begin position="82"/>
        <end position="100"/>
    </location>
</feature>
<feature type="transmembrane region" description="Helical" evidence="5">
    <location>
        <begin position="12"/>
        <end position="34"/>
    </location>
</feature>
<dbReference type="EMBL" id="CP001870">
    <property type="protein sequence ID" value="AFK20945.1"/>
    <property type="molecule type" value="Genomic_DNA"/>
</dbReference>
<dbReference type="PROSITE" id="PS50850">
    <property type="entry name" value="MFS"/>
    <property type="match status" value="1"/>
</dbReference>
<dbReference type="Gene3D" id="1.20.1250.20">
    <property type="entry name" value="MFS general substrate transporter like domains"/>
    <property type="match status" value="2"/>
</dbReference>
<dbReference type="RefSeq" id="WP_004056321.1">
    <property type="nucleotide sequence ID" value="NC_017943.1"/>
</dbReference>
<dbReference type="SUPFAM" id="SSF103473">
    <property type="entry name" value="MFS general substrate transporter"/>
    <property type="match status" value="2"/>
</dbReference>
<evidence type="ECO:0000256" key="1">
    <source>
        <dbReference type="ARBA" id="ARBA00004141"/>
    </source>
</evidence>
<feature type="transmembrane region" description="Helical" evidence="5">
    <location>
        <begin position="321"/>
        <end position="343"/>
    </location>
</feature>
<dbReference type="KEGG" id="hme:HFX_5110"/>
<reference evidence="7" key="5">
    <citation type="submission" date="2014-05" db="EMBL/GenBank/DDBJ databases">
        <authorList>
            <person name="Wang L."/>
            <person name="Yang H."/>
            <person name="Xiang H."/>
        </authorList>
    </citation>
    <scope>NUCLEOTIDE SEQUENCE</scope>
    <source>
        <strain evidence="7">CGMCC 1.2087</strain>
        <plasmid evidence="7">pHM300</plasmid>
    </source>
</reference>
<feature type="transmembrane region" description="Helical" evidence="5">
    <location>
        <begin position="106"/>
        <end position="129"/>
    </location>
</feature>